<keyword evidence="3" id="KW-1185">Reference proteome</keyword>
<reference evidence="2 3" key="1">
    <citation type="submission" date="2019-02" db="EMBL/GenBank/DDBJ databases">
        <title>Deep-cultivation of Planctomycetes and their phenomic and genomic characterization uncovers novel biology.</title>
        <authorList>
            <person name="Wiegand S."/>
            <person name="Jogler M."/>
            <person name="Boedeker C."/>
            <person name="Pinto D."/>
            <person name="Vollmers J."/>
            <person name="Rivas-Marin E."/>
            <person name="Kohn T."/>
            <person name="Peeters S.H."/>
            <person name="Heuer A."/>
            <person name="Rast P."/>
            <person name="Oberbeckmann S."/>
            <person name="Bunk B."/>
            <person name="Jeske O."/>
            <person name="Meyerdierks A."/>
            <person name="Storesund J.E."/>
            <person name="Kallscheuer N."/>
            <person name="Luecker S."/>
            <person name="Lage O.M."/>
            <person name="Pohl T."/>
            <person name="Merkel B.J."/>
            <person name="Hornburger P."/>
            <person name="Mueller R.-W."/>
            <person name="Bruemmer F."/>
            <person name="Labrenz M."/>
            <person name="Spormann A.M."/>
            <person name="Op Den Camp H."/>
            <person name="Overmann J."/>
            <person name="Amann R."/>
            <person name="Jetten M.S.M."/>
            <person name="Mascher T."/>
            <person name="Medema M.H."/>
            <person name="Devos D.P."/>
            <person name="Kaster A.-K."/>
            <person name="Ovreas L."/>
            <person name="Rohde M."/>
            <person name="Galperin M.Y."/>
            <person name="Jogler C."/>
        </authorList>
    </citation>
    <scope>NUCLEOTIDE SEQUENCE [LARGE SCALE GENOMIC DNA]</scope>
    <source>
        <strain evidence="2 3">Pla52n</strain>
    </source>
</reference>
<sequence>MTNNTVADIPPKSTTRLTILAIVAVLVILGAVVAWVLLKPIDHLASGKKDDTIIIDCDFDKFRQIMVRKNATAAILGQSGMRLISDRLQDVQVDLSKDDRPILNAIRGRSKSDVNAIKHLTVSLNDPTLHADELQLRQVAEIEPGLMYVRTSSLREAGRLLNYETTLTAKPSGEKTEVQLSVELTVNTSVPKLFVSHAEREVQRAADDAVAGQAKSIRDFVTQYADQRLILPEFRGVK</sequence>
<organism evidence="2 3">
    <name type="scientific">Stieleria varia</name>
    <dbReference type="NCBI Taxonomy" id="2528005"/>
    <lineage>
        <taxon>Bacteria</taxon>
        <taxon>Pseudomonadati</taxon>
        <taxon>Planctomycetota</taxon>
        <taxon>Planctomycetia</taxon>
        <taxon>Pirellulales</taxon>
        <taxon>Pirellulaceae</taxon>
        <taxon>Stieleria</taxon>
    </lineage>
</organism>
<evidence type="ECO:0000313" key="2">
    <source>
        <dbReference type="EMBL" id="TWT98481.1"/>
    </source>
</evidence>
<accession>A0A5C6AHD4</accession>
<feature type="transmembrane region" description="Helical" evidence="1">
    <location>
        <begin position="17"/>
        <end position="38"/>
    </location>
</feature>
<dbReference type="RefSeq" id="WP_146522051.1">
    <property type="nucleotide sequence ID" value="NZ_CP151726.1"/>
</dbReference>
<protein>
    <submittedName>
        <fullName evidence="2">Uncharacterized protein</fullName>
    </submittedName>
</protein>
<comment type="caution">
    <text evidence="2">The sequence shown here is derived from an EMBL/GenBank/DDBJ whole genome shotgun (WGS) entry which is preliminary data.</text>
</comment>
<dbReference type="AlphaFoldDB" id="A0A5C6AHD4"/>
<evidence type="ECO:0000313" key="3">
    <source>
        <dbReference type="Proteomes" id="UP000320176"/>
    </source>
</evidence>
<dbReference type="OrthoDB" id="273462at2"/>
<keyword evidence="1" id="KW-0812">Transmembrane</keyword>
<evidence type="ECO:0000256" key="1">
    <source>
        <dbReference type="SAM" id="Phobius"/>
    </source>
</evidence>
<keyword evidence="1" id="KW-0472">Membrane</keyword>
<keyword evidence="1" id="KW-1133">Transmembrane helix</keyword>
<dbReference type="EMBL" id="SJPN01000006">
    <property type="protein sequence ID" value="TWT98481.1"/>
    <property type="molecule type" value="Genomic_DNA"/>
</dbReference>
<name>A0A5C6AHD4_9BACT</name>
<dbReference type="Proteomes" id="UP000320176">
    <property type="component" value="Unassembled WGS sequence"/>
</dbReference>
<proteinExistence type="predicted"/>
<gene>
    <name evidence="2" type="ORF">Pla52n_49950</name>
</gene>